<organism evidence="1">
    <name type="scientific">marine metagenome</name>
    <dbReference type="NCBI Taxonomy" id="408172"/>
    <lineage>
        <taxon>unclassified sequences</taxon>
        <taxon>metagenomes</taxon>
        <taxon>ecological metagenomes</taxon>
    </lineage>
</organism>
<reference evidence="1" key="1">
    <citation type="submission" date="2018-05" db="EMBL/GenBank/DDBJ databases">
        <authorList>
            <person name="Lanie J.A."/>
            <person name="Ng W.-L."/>
            <person name="Kazmierczak K.M."/>
            <person name="Andrzejewski T.M."/>
            <person name="Davidsen T.M."/>
            <person name="Wayne K.J."/>
            <person name="Tettelin H."/>
            <person name="Glass J.I."/>
            <person name="Rusch D."/>
            <person name="Podicherti R."/>
            <person name="Tsui H.-C.T."/>
            <person name="Winkler M.E."/>
        </authorList>
    </citation>
    <scope>NUCLEOTIDE SEQUENCE</scope>
</reference>
<gene>
    <name evidence="1" type="ORF">METZ01_LOCUS222636</name>
</gene>
<evidence type="ECO:0000313" key="1">
    <source>
        <dbReference type="EMBL" id="SVB69782.1"/>
    </source>
</evidence>
<dbReference type="EMBL" id="UINC01053360">
    <property type="protein sequence ID" value="SVB69782.1"/>
    <property type="molecule type" value="Genomic_DNA"/>
</dbReference>
<dbReference type="AlphaFoldDB" id="A0A382G4J4"/>
<proteinExistence type="predicted"/>
<sequence length="105" mass="11917">MFAGIFVCALLFSGCANDGEPETWEDQDGLVVRNFVEACQESNSDMSTFNAKSYCECVINGVKDSVTFEKFKELDDFIRKHRDDLNSKMISENYEWLDDSSKACS</sequence>
<accession>A0A382G4J4</accession>
<name>A0A382G4J4_9ZZZZ</name>
<protein>
    <submittedName>
        <fullName evidence="1">Uncharacterized protein</fullName>
    </submittedName>
</protein>